<proteinExistence type="predicted"/>
<dbReference type="SUPFAM" id="SSF82171">
    <property type="entry name" value="DPP6 N-terminal domain-like"/>
    <property type="match status" value="1"/>
</dbReference>
<name>A0A0F3QD23_RICBE</name>
<dbReference type="InterPro" id="IPR029058">
    <property type="entry name" value="AB_hydrolase_fold"/>
</dbReference>
<dbReference type="InterPro" id="IPR011042">
    <property type="entry name" value="6-blade_b-propeller_TolB-like"/>
</dbReference>
<evidence type="ECO:0000256" key="1">
    <source>
        <dbReference type="ARBA" id="ARBA00022801"/>
    </source>
</evidence>
<gene>
    <name evidence="3" type="ORF">RBEAN4_0301</name>
</gene>
<keyword evidence="1 3" id="KW-0378">Hydrolase</keyword>
<dbReference type="PANTHER" id="PTHR42776">
    <property type="entry name" value="SERINE PEPTIDASE S9 FAMILY MEMBER"/>
    <property type="match status" value="1"/>
</dbReference>
<dbReference type="GO" id="GO:0004252">
    <property type="term" value="F:serine-type endopeptidase activity"/>
    <property type="evidence" value="ECO:0007669"/>
    <property type="project" value="TreeGrafter"/>
</dbReference>
<keyword evidence="4" id="KW-1185">Reference proteome</keyword>
<evidence type="ECO:0000313" key="4">
    <source>
        <dbReference type="Proteomes" id="UP000033661"/>
    </source>
</evidence>
<protein>
    <submittedName>
        <fullName evidence="3">Dienelactone hydrolase family protein</fullName>
    </submittedName>
</protein>
<sequence>MIVKIVFIISTLILLNFNIYANNELNHDIIPVAALFSPPNQFKLGFSPDGKYISYFGEYNKGGGLLIVNSENPKNVIASFDLKQGLYDYMWAYDNRHILYLQSKDNQKSNQLYIYDLETKQTTLLTPESEIKVKFFAKRINKSHKILIGLKSKEQQYFDIYELNLLDYTKKLIMKNNKFVGFLIDNDLNIRIGIYKNNKGEEEYFQFKNNKWVFLMKLTPEDIAYTGFHGFDASGNNIYLLDGCSKGTVTLKLLNLNNGKMKLLAEDAKADINILAIHPTTKEIQAVVTEYDKVTYKILDASIKEDVEYLKRLNLGNMYIMHRGLDDKIWIVGFDNDVKLFRYYKYNRENKEIKLLFSSKSELEKYSFAPMNPVIIKSRDGLDLVSYITLPNNIELSNKIYPNKPLPLVLLVHGGPNRRDRWGMNKEHQWLASRGYVVLSVNFRGSTGFGKSFQNAGNREWGGKMQDDLVDAVNWAIKNKIADPKRIAIMGSSYGGYAVLAGLTFTPELFACGIDVAGPPDLIADLKNFPKDYNFKKNPLEIKIGSYKTRKQREKLIKQSPITYANNITKPLLIIQGAKDSVVKQSESDKMVEAMSKYNIPVIYALYKNEGHSFCDPYSKISYHYIAERFLAKHLGGKFEAFDYRILNSSELLLNGCIPSEKLLEDLLNK</sequence>
<reference evidence="3 4" key="1">
    <citation type="submission" date="2015-02" db="EMBL/GenBank/DDBJ databases">
        <title>Genome Sequencing of Rickettsiales.</title>
        <authorList>
            <person name="Daugherty S.C."/>
            <person name="Su Q."/>
            <person name="Abolude K."/>
            <person name="Beier-Sexton M."/>
            <person name="Carlyon J.A."/>
            <person name="Carter R."/>
            <person name="Day N.P."/>
            <person name="Dumler S.J."/>
            <person name="Dyachenko V."/>
            <person name="Godinez A."/>
            <person name="Kurtti T.J."/>
            <person name="Lichay M."/>
            <person name="Mullins K.E."/>
            <person name="Ott S."/>
            <person name="Pappas-Brown V."/>
            <person name="Paris D.H."/>
            <person name="Patel P."/>
            <person name="Richards A.L."/>
            <person name="Sadzewicz L."/>
            <person name="Sears K."/>
            <person name="Seidman D."/>
            <person name="Sengamalay N."/>
            <person name="Stenos J."/>
            <person name="Tallon L.J."/>
            <person name="Vincent G."/>
            <person name="Fraser C.M."/>
            <person name="Munderloh U."/>
            <person name="Dunning-Hotopp J.C."/>
        </authorList>
    </citation>
    <scope>NUCLEOTIDE SEQUENCE [LARGE SCALE GENOMIC DNA]</scope>
    <source>
        <strain evidence="3 4">RML An4</strain>
    </source>
</reference>
<dbReference type="PANTHER" id="PTHR42776:SF27">
    <property type="entry name" value="DIPEPTIDYL PEPTIDASE FAMILY MEMBER 6"/>
    <property type="match status" value="1"/>
</dbReference>
<dbReference type="RefSeq" id="WP_045798768.1">
    <property type="nucleotide sequence ID" value="NZ_LAOI01000001.1"/>
</dbReference>
<dbReference type="PATRIC" id="fig|1359193.3.peg.288"/>
<dbReference type="Proteomes" id="UP000033661">
    <property type="component" value="Unassembled WGS sequence"/>
</dbReference>
<organism evidence="3 4">
    <name type="scientific">Rickettsia bellii str. RML An4</name>
    <dbReference type="NCBI Taxonomy" id="1359193"/>
    <lineage>
        <taxon>Bacteria</taxon>
        <taxon>Pseudomonadati</taxon>
        <taxon>Pseudomonadota</taxon>
        <taxon>Alphaproteobacteria</taxon>
        <taxon>Rickettsiales</taxon>
        <taxon>Rickettsiaceae</taxon>
        <taxon>Rickettsieae</taxon>
        <taxon>Rickettsia</taxon>
        <taxon>belli group</taxon>
    </lineage>
</organism>
<dbReference type="Gene3D" id="3.40.50.1820">
    <property type="entry name" value="alpha/beta hydrolase"/>
    <property type="match status" value="1"/>
</dbReference>
<dbReference type="Pfam" id="PF00326">
    <property type="entry name" value="Peptidase_S9"/>
    <property type="match status" value="1"/>
</dbReference>
<dbReference type="Gene3D" id="2.120.10.30">
    <property type="entry name" value="TolB, C-terminal domain"/>
    <property type="match status" value="1"/>
</dbReference>
<dbReference type="InterPro" id="IPR001375">
    <property type="entry name" value="Peptidase_S9_cat"/>
</dbReference>
<dbReference type="SUPFAM" id="SSF53474">
    <property type="entry name" value="alpha/beta-Hydrolases"/>
    <property type="match status" value="1"/>
</dbReference>
<comment type="caution">
    <text evidence="3">The sequence shown here is derived from an EMBL/GenBank/DDBJ whole genome shotgun (WGS) entry which is preliminary data.</text>
</comment>
<evidence type="ECO:0000259" key="2">
    <source>
        <dbReference type="Pfam" id="PF00326"/>
    </source>
</evidence>
<dbReference type="GO" id="GO:0006508">
    <property type="term" value="P:proteolysis"/>
    <property type="evidence" value="ECO:0007669"/>
    <property type="project" value="InterPro"/>
</dbReference>
<dbReference type="EMBL" id="LAOI01000001">
    <property type="protein sequence ID" value="KJV89329.1"/>
    <property type="molecule type" value="Genomic_DNA"/>
</dbReference>
<feature type="domain" description="Peptidase S9 prolyl oligopeptidase catalytic" evidence="2">
    <location>
        <begin position="424"/>
        <end position="637"/>
    </location>
</feature>
<dbReference type="AlphaFoldDB" id="A0A0F3QD23"/>
<accession>A0A0F3QD23</accession>
<evidence type="ECO:0000313" key="3">
    <source>
        <dbReference type="EMBL" id="KJV89329.1"/>
    </source>
</evidence>